<gene>
    <name evidence="1" type="ORF">EUTSA_v10026946mg</name>
</gene>
<dbReference type="SUPFAM" id="SSF50965">
    <property type="entry name" value="Galactose oxidase, central domain"/>
    <property type="match status" value="1"/>
</dbReference>
<dbReference type="EMBL" id="KI517384">
    <property type="protein sequence ID" value="ESQ56377.1"/>
    <property type="molecule type" value="Genomic_DNA"/>
</dbReference>
<dbReference type="PANTHER" id="PTHR31672:SF13">
    <property type="entry name" value="F-BOX PROTEIN CPR30-LIKE"/>
    <property type="match status" value="1"/>
</dbReference>
<accession>V4MLF1</accession>
<sequence>MSRKHCLMMESVSHEVVECILERLPEKSKQWKSMIESPFFQKRQLINRQQSGDADVLMYTYDRDSGDCLSTLVLGSLLPVEITTPSEEDEIAGYFDSANSCDGLVCFYDPCQSVFVVNTTTRWYRTLPLLKNATTCEVFDFQSNAWRYVTPATPYRVDVCNETKVLSFNLHTEAFQVISKASLANALITHIIMCNLDNRLCVSLKKSSNQVMWLFNSGNKTWDKLCSIHLDLIPYIRYKRRTLVTTDKSTRNRIYHDAFLAESIGYPVCYFPTLSLFNKSLTIVNAE</sequence>
<reference evidence="1 2" key="1">
    <citation type="journal article" date="2013" name="Front. Plant Sci.">
        <title>The Reference Genome of the Halophytic Plant Eutrema salsugineum.</title>
        <authorList>
            <person name="Yang R."/>
            <person name="Jarvis D.E."/>
            <person name="Chen H."/>
            <person name="Beilstein M.A."/>
            <person name="Grimwood J."/>
            <person name="Jenkins J."/>
            <person name="Shu S."/>
            <person name="Prochnik S."/>
            <person name="Xin M."/>
            <person name="Ma C."/>
            <person name="Schmutz J."/>
            <person name="Wing R.A."/>
            <person name="Mitchell-Olds T."/>
            <person name="Schumaker K.S."/>
            <person name="Wang X."/>
        </authorList>
    </citation>
    <scope>NUCLEOTIDE SEQUENCE [LARGE SCALE GENOMIC DNA]</scope>
</reference>
<name>V4MLF1_EUTSA</name>
<dbReference type="InterPro" id="IPR011043">
    <property type="entry name" value="Gal_Oxase/kelch_b-propeller"/>
</dbReference>
<dbReference type="KEGG" id="eus:EUTSA_v10026946mg"/>
<evidence type="ECO:0000313" key="1">
    <source>
        <dbReference type="EMBL" id="ESQ56377.1"/>
    </source>
</evidence>
<organism evidence="1 2">
    <name type="scientific">Eutrema salsugineum</name>
    <name type="common">Saltwater cress</name>
    <name type="synonym">Sisymbrium salsugineum</name>
    <dbReference type="NCBI Taxonomy" id="72664"/>
    <lineage>
        <taxon>Eukaryota</taxon>
        <taxon>Viridiplantae</taxon>
        <taxon>Streptophyta</taxon>
        <taxon>Embryophyta</taxon>
        <taxon>Tracheophyta</taxon>
        <taxon>Spermatophyta</taxon>
        <taxon>Magnoliopsida</taxon>
        <taxon>eudicotyledons</taxon>
        <taxon>Gunneridae</taxon>
        <taxon>Pentapetalae</taxon>
        <taxon>rosids</taxon>
        <taxon>malvids</taxon>
        <taxon>Brassicales</taxon>
        <taxon>Brassicaceae</taxon>
        <taxon>Eutremeae</taxon>
        <taxon>Eutrema</taxon>
    </lineage>
</organism>
<proteinExistence type="predicted"/>
<feature type="non-terminal residue" evidence="1">
    <location>
        <position position="287"/>
    </location>
</feature>
<protein>
    <recommendedName>
        <fullName evidence="3">F-box associated domain-containing protein</fullName>
    </recommendedName>
</protein>
<evidence type="ECO:0000313" key="2">
    <source>
        <dbReference type="Proteomes" id="UP000030689"/>
    </source>
</evidence>
<dbReference type="PANTHER" id="PTHR31672">
    <property type="entry name" value="BNACNNG10540D PROTEIN"/>
    <property type="match status" value="1"/>
</dbReference>
<evidence type="ECO:0008006" key="3">
    <source>
        <dbReference type="Google" id="ProtNLM"/>
    </source>
</evidence>
<keyword evidence="2" id="KW-1185">Reference proteome</keyword>
<dbReference type="Gramene" id="ESQ56377">
    <property type="protein sequence ID" value="ESQ56377"/>
    <property type="gene ID" value="EUTSA_v10026946mg"/>
</dbReference>
<dbReference type="Proteomes" id="UP000030689">
    <property type="component" value="Unassembled WGS sequence"/>
</dbReference>
<dbReference type="AlphaFoldDB" id="V4MLF1"/>
<dbReference type="InterPro" id="IPR050796">
    <property type="entry name" value="SCF_F-box_component"/>
</dbReference>